<accession>A0A1A9ZA67</accession>
<dbReference type="VEuPathDB" id="VectorBase:GPAI008353"/>
<protein>
    <submittedName>
        <fullName evidence="1">Uncharacterized protein</fullName>
    </submittedName>
</protein>
<dbReference type="AlphaFoldDB" id="A0A1A9ZA67"/>
<dbReference type="EnsemblMetazoa" id="GPAI008353-RA">
    <property type="protein sequence ID" value="GPAI008353-PA"/>
    <property type="gene ID" value="GPAI008353"/>
</dbReference>
<dbReference type="Proteomes" id="UP000092445">
    <property type="component" value="Unassembled WGS sequence"/>
</dbReference>
<evidence type="ECO:0000313" key="1">
    <source>
        <dbReference type="EnsemblMetazoa" id="GPAI008353-PA"/>
    </source>
</evidence>
<keyword evidence="2" id="KW-1185">Reference proteome</keyword>
<reference evidence="1" key="2">
    <citation type="submission" date="2020-05" db="UniProtKB">
        <authorList>
            <consortium name="EnsemblMetazoa"/>
        </authorList>
    </citation>
    <scope>IDENTIFICATION</scope>
    <source>
        <strain evidence="1">IAEA</strain>
    </source>
</reference>
<reference evidence="2" key="1">
    <citation type="submission" date="2014-03" db="EMBL/GenBank/DDBJ databases">
        <authorList>
            <person name="Aksoy S."/>
            <person name="Warren W."/>
            <person name="Wilson R.K."/>
        </authorList>
    </citation>
    <scope>NUCLEOTIDE SEQUENCE [LARGE SCALE GENOMIC DNA]</scope>
    <source>
        <strain evidence="2">IAEA</strain>
    </source>
</reference>
<name>A0A1A9ZA67_GLOPL</name>
<proteinExistence type="predicted"/>
<evidence type="ECO:0000313" key="2">
    <source>
        <dbReference type="Proteomes" id="UP000092445"/>
    </source>
</evidence>
<organism evidence="1 2">
    <name type="scientific">Glossina pallidipes</name>
    <name type="common">Tsetse fly</name>
    <dbReference type="NCBI Taxonomy" id="7398"/>
    <lineage>
        <taxon>Eukaryota</taxon>
        <taxon>Metazoa</taxon>
        <taxon>Ecdysozoa</taxon>
        <taxon>Arthropoda</taxon>
        <taxon>Hexapoda</taxon>
        <taxon>Insecta</taxon>
        <taxon>Pterygota</taxon>
        <taxon>Neoptera</taxon>
        <taxon>Endopterygota</taxon>
        <taxon>Diptera</taxon>
        <taxon>Brachycera</taxon>
        <taxon>Muscomorpha</taxon>
        <taxon>Hippoboscoidea</taxon>
        <taxon>Glossinidae</taxon>
        <taxon>Glossina</taxon>
    </lineage>
</organism>
<sequence length="227" mass="25466">MELQCIYIFFTTYNAGYSRLNLHRFLALRNDTNFLTSSVHAWVKDHSNLNGNSSTRKETDTSDLGRNKALKIGDKFRQRLMMLCSIKAFAINPERVVSTLALKGQYGVIARKTPVGLLRLPAHHSLQERVQGTADDGARGDNELVVMCLGENNCGSWLTASVVEVYNVYYPYQIDSFDTSPLLQFAERDLFDILLFLKHSVYSEPDGSCIIRAAAAVLATAFTKIFI</sequence>